<reference evidence="10" key="1">
    <citation type="submission" date="2025-08" db="UniProtKB">
        <authorList>
            <consortium name="RefSeq"/>
        </authorList>
    </citation>
    <scope>IDENTIFICATION</scope>
    <source>
        <tissue evidence="10">Testes</tissue>
    </source>
</reference>
<dbReference type="Pfam" id="PF00147">
    <property type="entry name" value="Fibrinogen_C"/>
    <property type="match status" value="1"/>
</dbReference>
<accession>A0ABM0MRQ4</accession>
<evidence type="ECO:0000256" key="3">
    <source>
        <dbReference type="ARBA" id="ARBA00022729"/>
    </source>
</evidence>
<dbReference type="GeneID" id="102802122"/>
<name>A0ABM0MRQ4_SACKO</name>
<dbReference type="PANTHER" id="PTHR47221:SF6">
    <property type="entry name" value="FIBRINOGEN ALPHA CHAIN"/>
    <property type="match status" value="1"/>
</dbReference>
<dbReference type="InterPro" id="IPR002181">
    <property type="entry name" value="Fibrinogen_a/b/g_C_dom"/>
</dbReference>
<dbReference type="InterPro" id="IPR037579">
    <property type="entry name" value="FIB_ANG-like"/>
</dbReference>
<feature type="chain" id="PRO_5046571445" evidence="7">
    <location>
        <begin position="26"/>
        <end position="318"/>
    </location>
</feature>
<evidence type="ECO:0000256" key="1">
    <source>
        <dbReference type="ARBA" id="ARBA00004613"/>
    </source>
</evidence>
<dbReference type="PANTHER" id="PTHR47221">
    <property type="entry name" value="FIBRINOGEN ALPHA CHAIN"/>
    <property type="match status" value="1"/>
</dbReference>
<evidence type="ECO:0000256" key="4">
    <source>
        <dbReference type="ARBA" id="ARBA00023054"/>
    </source>
</evidence>
<dbReference type="Gene3D" id="3.90.215.10">
    <property type="entry name" value="Gamma Fibrinogen, chain A, domain 1"/>
    <property type="match status" value="1"/>
</dbReference>
<sequence length="318" mass="35663">MASHHAFLIATVTLFGILNTFRVAAKVLNQSPAKESSNRCIYKFVVPASQSPMESCVQTEELAEKLERLADDVYELKRMLISPPSSSNLNDGSRLLDCQDVYSAGLRSNGVYDIWPLTAPYPISAYCQFSRGTGWVVFQRRSDGSIDFFRDWIDYKDGFGDLSGEHWLGNDNLHYITQGNGRLYEMRIELTDWGKGKASALYSGVQVGGATQKYELTLGAFMGGTAGDSMLHVSSIAIAHGQSFTCRDLDHDQAPDSNCANDYEGAWWYNNCFKANLNGKYYNANEKHPKWHGILWTSWLGAEYSLKETVMKLRPLEI</sequence>
<dbReference type="SMART" id="SM00186">
    <property type="entry name" value="FBG"/>
    <property type="match status" value="1"/>
</dbReference>
<dbReference type="InterPro" id="IPR020837">
    <property type="entry name" value="Fibrinogen_CS"/>
</dbReference>
<dbReference type="InterPro" id="IPR014716">
    <property type="entry name" value="Fibrinogen_a/b/g_C_1"/>
</dbReference>
<gene>
    <name evidence="10" type="primary">LOC102802122</name>
</gene>
<evidence type="ECO:0000256" key="6">
    <source>
        <dbReference type="ARBA" id="ARBA00023180"/>
    </source>
</evidence>
<evidence type="ECO:0000256" key="7">
    <source>
        <dbReference type="SAM" id="SignalP"/>
    </source>
</evidence>
<keyword evidence="2" id="KW-0964">Secreted</keyword>
<keyword evidence="4" id="KW-0175">Coiled coil</keyword>
<proteinExistence type="predicted"/>
<dbReference type="RefSeq" id="XP_006822695.1">
    <property type="nucleotide sequence ID" value="XM_006822632.1"/>
</dbReference>
<dbReference type="PROSITE" id="PS00514">
    <property type="entry name" value="FIBRINOGEN_C_1"/>
    <property type="match status" value="1"/>
</dbReference>
<dbReference type="InterPro" id="IPR036056">
    <property type="entry name" value="Fibrinogen-like_C"/>
</dbReference>
<keyword evidence="9" id="KW-1185">Reference proteome</keyword>
<protein>
    <submittedName>
        <fullName evidence="10">Fibrinogen C domain-containing protein 1-A-like</fullName>
    </submittedName>
</protein>
<comment type="subcellular location">
    <subcellularLocation>
        <location evidence="1">Secreted</location>
    </subcellularLocation>
</comment>
<evidence type="ECO:0000313" key="9">
    <source>
        <dbReference type="Proteomes" id="UP000694865"/>
    </source>
</evidence>
<dbReference type="CDD" id="cd00087">
    <property type="entry name" value="FReD"/>
    <property type="match status" value="1"/>
</dbReference>
<evidence type="ECO:0000313" key="10">
    <source>
        <dbReference type="RefSeq" id="XP_006822695.1"/>
    </source>
</evidence>
<evidence type="ECO:0000256" key="2">
    <source>
        <dbReference type="ARBA" id="ARBA00022525"/>
    </source>
</evidence>
<feature type="domain" description="Fibrinogen C-terminal" evidence="8">
    <location>
        <begin position="89"/>
        <end position="317"/>
    </location>
</feature>
<dbReference type="Proteomes" id="UP000694865">
    <property type="component" value="Unplaced"/>
</dbReference>
<keyword evidence="5" id="KW-1015">Disulfide bond</keyword>
<feature type="signal peptide" evidence="7">
    <location>
        <begin position="1"/>
        <end position="25"/>
    </location>
</feature>
<organism evidence="9 10">
    <name type="scientific">Saccoglossus kowalevskii</name>
    <name type="common">Acorn worm</name>
    <dbReference type="NCBI Taxonomy" id="10224"/>
    <lineage>
        <taxon>Eukaryota</taxon>
        <taxon>Metazoa</taxon>
        <taxon>Hemichordata</taxon>
        <taxon>Enteropneusta</taxon>
        <taxon>Harrimaniidae</taxon>
        <taxon>Saccoglossus</taxon>
    </lineage>
</organism>
<dbReference type="PROSITE" id="PS51406">
    <property type="entry name" value="FIBRINOGEN_C_2"/>
    <property type="match status" value="1"/>
</dbReference>
<evidence type="ECO:0000259" key="8">
    <source>
        <dbReference type="PROSITE" id="PS51406"/>
    </source>
</evidence>
<evidence type="ECO:0000256" key="5">
    <source>
        <dbReference type="ARBA" id="ARBA00023157"/>
    </source>
</evidence>
<keyword evidence="6" id="KW-0325">Glycoprotein</keyword>
<dbReference type="SUPFAM" id="SSF56496">
    <property type="entry name" value="Fibrinogen C-terminal domain-like"/>
    <property type="match status" value="1"/>
</dbReference>
<keyword evidence="3 7" id="KW-0732">Signal</keyword>